<dbReference type="PANTHER" id="PTHR12526:SF638">
    <property type="entry name" value="SPORE COAT PROTEIN SA"/>
    <property type="match status" value="1"/>
</dbReference>
<dbReference type="CDD" id="cd03808">
    <property type="entry name" value="GT4_CapM-like"/>
    <property type="match status" value="1"/>
</dbReference>
<evidence type="ECO:0000256" key="1">
    <source>
        <dbReference type="SAM" id="MobiDB-lite"/>
    </source>
</evidence>
<evidence type="ECO:0000313" key="4">
    <source>
        <dbReference type="Proteomes" id="UP000620670"/>
    </source>
</evidence>
<feature type="domain" description="Glycosyltransferase subfamily 4-like N-terminal" evidence="2">
    <location>
        <begin position="55"/>
        <end position="189"/>
    </location>
</feature>
<gene>
    <name evidence="3" type="ORF">JAO75_01455</name>
</gene>
<dbReference type="SUPFAM" id="SSF53756">
    <property type="entry name" value="UDP-Glycosyltransferase/glycogen phosphorylase"/>
    <property type="match status" value="1"/>
</dbReference>
<proteinExistence type="predicted"/>
<dbReference type="InterPro" id="IPR028098">
    <property type="entry name" value="Glyco_trans_4-like_N"/>
</dbReference>
<comment type="caution">
    <text evidence="3">The sequence shown here is derived from an EMBL/GenBank/DDBJ whole genome shotgun (WGS) entry which is preliminary data.</text>
</comment>
<dbReference type="PANTHER" id="PTHR12526">
    <property type="entry name" value="GLYCOSYLTRANSFERASE"/>
    <property type="match status" value="1"/>
</dbReference>
<accession>A0ABS0XVI8</accession>
<reference evidence="4" key="1">
    <citation type="submission" date="2020-12" db="EMBL/GenBank/DDBJ databases">
        <title>Hymenobacter sp.</title>
        <authorList>
            <person name="Kim M.K."/>
        </authorList>
    </citation>
    <scope>NUCLEOTIDE SEQUENCE [LARGE SCALE GENOMIC DNA]</scope>
    <source>
        <strain evidence="4">BT325</strain>
    </source>
</reference>
<feature type="region of interest" description="Disordered" evidence="1">
    <location>
        <begin position="1"/>
        <end position="20"/>
    </location>
</feature>
<dbReference type="EMBL" id="JAELXT010000001">
    <property type="protein sequence ID" value="MBJ6124062.1"/>
    <property type="molecule type" value="Genomic_DNA"/>
</dbReference>
<dbReference type="Pfam" id="PF13692">
    <property type="entry name" value="Glyco_trans_1_4"/>
    <property type="match status" value="1"/>
</dbReference>
<dbReference type="Proteomes" id="UP000620670">
    <property type="component" value="Unassembled WGS sequence"/>
</dbReference>
<keyword evidence="4" id="KW-1185">Reference proteome</keyword>
<dbReference type="Gene3D" id="3.40.50.2000">
    <property type="entry name" value="Glycogen Phosphorylase B"/>
    <property type="match status" value="2"/>
</dbReference>
<name>A0ABS0XVI8_9HYPH</name>
<organism evidence="3 4">
    <name type="scientific">Microvirga splendida</name>
    <dbReference type="NCBI Taxonomy" id="2795727"/>
    <lineage>
        <taxon>Bacteria</taxon>
        <taxon>Pseudomonadati</taxon>
        <taxon>Pseudomonadota</taxon>
        <taxon>Alphaproteobacteria</taxon>
        <taxon>Hyphomicrobiales</taxon>
        <taxon>Methylobacteriaceae</taxon>
        <taxon>Microvirga</taxon>
    </lineage>
</organism>
<evidence type="ECO:0000313" key="3">
    <source>
        <dbReference type="EMBL" id="MBJ6124062.1"/>
    </source>
</evidence>
<dbReference type="Pfam" id="PF13477">
    <property type="entry name" value="Glyco_trans_4_2"/>
    <property type="match status" value="1"/>
</dbReference>
<protein>
    <submittedName>
        <fullName evidence="3">Glycosyltransferase family 4 protein</fullName>
    </submittedName>
</protein>
<evidence type="ECO:0000259" key="2">
    <source>
        <dbReference type="Pfam" id="PF13477"/>
    </source>
</evidence>
<sequence length="425" mass="45201">MKRLPLHKPTATGAGEGEFPFSSQGGYKGALLHPDRPLPSSPALETQAPEILGRKLVFVVTEDWFFASHFLPMVRAARELGLAVTVVTRVRAHREVIEALGAKVVPLDIERRSLNPITMGDASGQLAAILKAEKADLVHCIALKSILLGGFAATLAGVGRRVYALTGLGFLGARSDAVGRLSQRAVRLLVRGLQTDRTRYLFENTDDPKLLGLDPTGARVTILGGAGVDPEALRPEPTPPLPPLKVAVVARMLWSKGIDVAVEAVRTARAQGAPIELSLYGAPDPSNPKAIPEETLKAWSAEPGIAWHGATRDVAGVWRDHHVACLPSRGGEGLPRTLLEAAACGRAIVTTDVPGCRTFVRDGVEGLLVPPGEAAALCEALLALSGQPDRLARMGEAARARVLDGFTERDVMESVKELYRSMLAS</sequence>